<proteinExistence type="predicted"/>
<gene>
    <name evidence="1" type="ORF">scyTo_0001829</name>
</gene>
<name>A0A401PG51_SCYTO</name>
<evidence type="ECO:0000313" key="1">
    <source>
        <dbReference type="EMBL" id="GCB72103.1"/>
    </source>
</evidence>
<dbReference type="EMBL" id="BFAA01000425">
    <property type="protein sequence ID" value="GCB72103.1"/>
    <property type="molecule type" value="Genomic_DNA"/>
</dbReference>
<reference evidence="1 2" key="1">
    <citation type="journal article" date="2018" name="Nat. Ecol. Evol.">
        <title>Shark genomes provide insights into elasmobranch evolution and the origin of vertebrates.</title>
        <authorList>
            <person name="Hara Y"/>
            <person name="Yamaguchi K"/>
            <person name="Onimaru K"/>
            <person name="Kadota M"/>
            <person name="Koyanagi M"/>
            <person name="Keeley SD"/>
            <person name="Tatsumi K"/>
            <person name="Tanaka K"/>
            <person name="Motone F"/>
            <person name="Kageyama Y"/>
            <person name="Nozu R"/>
            <person name="Adachi N"/>
            <person name="Nishimura O"/>
            <person name="Nakagawa R"/>
            <person name="Tanegashima C"/>
            <person name="Kiyatake I"/>
            <person name="Matsumoto R"/>
            <person name="Murakumo K"/>
            <person name="Nishida K"/>
            <person name="Terakita A"/>
            <person name="Kuratani S"/>
            <person name="Sato K"/>
            <person name="Hyodo S Kuraku.S."/>
        </authorList>
    </citation>
    <scope>NUCLEOTIDE SEQUENCE [LARGE SCALE GENOMIC DNA]</scope>
</reference>
<dbReference type="AlphaFoldDB" id="A0A401PG51"/>
<evidence type="ECO:0000313" key="2">
    <source>
        <dbReference type="Proteomes" id="UP000288216"/>
    </source>
</evidence>
<organism evidence="1 2">
    <name type="scientific">Scyliorhinus torazame</name>
    <name type="common">Cloudy catshark</name>
    <name type="synonym">Catulus torazame</name>
    <dbReference type="NCBI Taxonomy" id="75743"/>
    <lineage>
        <taxon>Eukaryota</taxon>
        <taxon>Metazoa</taxon>
        <taxon>Chordata</taxon>
        <taxon>Craniata</taxon>
        <taxon>Vertebrata</taxon>
        <taxon>Chondrichthyes</taxon>
        <taxon>Elasmobranchii</taxon>
        <taxon>Galeomorphii</taxon>
        <taxon>Galeoidea</taxon>
        <taxon>Carcharhiniformes</taxon>
        <taxon>Scyliorhinidae</taxon>
        <taxon>Scyliorhinus</taxon>
    </lineage>
</organism>
<protein>
    <submittedName>
        <fullName evidence="1">Uncharacterized protein</fullName>
    </submittedName>
</protein>
<sequence length="81" mass="8800">MSPGTLIRSVQGSACITKADEAVALNQEYVLCLTEEEMAEDNIENLLSHRPPPRVKWSLAGVGSVTGLQALIRYLPADFIT</sequence>
<accession>A0A401PG51</accession>
<keyword evidence="2" id="KW-1185">Reference proteome</keyword>
<comment type="caution">
    <text evidence="1">The sequence shown here is derived from an EMBL/GenBank/DDBJ whole genome shotgun (WGS) entry which is preliminary data.</text>
</comment>
<dbReference type="Proteomes" id="UP000288216">
    <property type="component" value="Unassembled WGS sequence"/>
</dbReference>